<dbReference type="Gene3D" id="3.90.1420.10">
    <property type="entry name" value="Rubisco LSMT, substrate-binding domain"/>
    <property type="match status" value="1"/>
</dbReference>
<evidence type="ECO:0000256" key="4">
    <source>
        <dbReference type="SAM" id="MobiDB-lite"/>
    </source>
</evidence>
<dbReference type="InterPro" id="IPR050600">
    <property type="entry name" value="SETD3_SETD6_MTase"/>
</dbReference>
<dbReference type="InterPro" id="IPR015353">
    <property type="entry name" value="Rubisco_LSMT_subst-bd"/>
</dbReference>
<name>A4RUY0_OSTLU</name>
<dbReference type="Gene3D" id="3.90.1410.10">
    <property type="entry name" value="set domain protein methyltransferase, domain 1"/>
    <property type="match status" value="1"/>
</dbReference>
<dbReference type="Proteomes" id="UP000001568">
    <property type="component" value="Chromosome 3"/>
</dbReference>
<feature type="compositionally biased region" description="Low complexity" evidence="4">
    <location>
        <begin position="24"/>
        <end position="42"/>
    </location>
</feature>
<keyword evidence="3" id="KW-0949">S-adenosyl-L-methionine</keyword>
<keyword evidence="2" id="KW-0808">Transferase</keyword>
<evidence type="ECO:0000259" key="5">
    <source>
        <dbReference type="Pfam" id="PF09273"/>
    </source>
</evidence>
<dbReference type="GeneID" id="5000758"/>
<accession>A4RUY0</accession>
<evidence type="ECO:0000256" key="1">
    <source>
        <dbReference type="ARBA" id="ARBA00022603"/>
    </source>
</evidence>
<dbReference type="eggNOG" id="KOG1337">
    <property type="taxonomic scope" value="Eukaryota"/>
</dbReference>
<dbReference type="KEGG" id="olu:OSTLU_30782"/>
<dbReference type="HOGENOM" id="CLU_029671_1_0_1"/>
<dbReference type="PANTHER" id="PTHR13271:SF93">
    <property type="entry name" value="SET DOMAIN-CONTAINING PROTEIN"/>
    <property type="match status" value="1"/>
</dbReference>
<keyword evidence="1" id="KW-0489">Methyltransferase</keyword>
<evidence type="ECO:0000313" key="6">
    <source>
        <dbReference type="EMBL" id="ABO95041.1"/>
    </source>
</evidence>
<protein>
    <recommendedName>
        <fullName evidence="5">Rubisco LSMT substrate-binding domain-containing protein</fullName>
    </recommendedName>
</protein>
<proteinExistence type="predicted"/>
<evidence type="ECO:0000313" key="7">
    <source>
        <dbReference type="Proteomes" id="UP000001568"/>
    </source>
</evidence>
<dbReference type="Pfam" id="PF09273">
    <property type="entry name" value="Rubis-subs-bind"/>
    <property type="match status" value="1"/>
</dbReference>
<reference evidence="6 7" key="1">
    <citation type="journal article" date="2007" name="Proc. Natl. Acad. Sci. U.S.A.">
        <title>The tiny eukaryote Ostreococcus provides genomic insights into the paradox of plankton speciation.</title>
        <authorList>
            <person name="Palenik B."/>
            <person name="Grimwood J."/>
            <person name="Aerts A."/>
            <person name="Rouze P."/>
            <person name="Salamov A."/>
            <person name="Putnam N."/>
            <person name="Dupont C."/>
            <person name="Jorgensen R."/>
            <person name="Derelle E."/>
            <person name="Rombauts S."/>
            <person name="Zhou K."/>
            <person name="Otillar R."/>
            <person name="Merchant S.S."/>
            <person name="Podell S."/>
            <person name="Gaasterland T."/>
            <person name="Napoli C."/>
            <person name="Gendler K."/>
            <person name="Manuell A."/>
            <person name="Tai V."/>
            <person name="Vallon O."/>
            <person name="Piganeau G."/>
            <person name="Jancek S."/>
            <person name="Heijde M."/>
            <person name="Jabbari K."/>
            <person name="Bowler C."/>
            <person name="Lohr M."/>
            <person name="Robbens S."/>
            <person name="Werner G."/>
            <person name="Dubchak I."/>
            <person name="Pazour G.J."/>
            <person name="Ren Q."/>
            <person name="Paulsen I."/>
            <person name="Delwiche C."/>
            <person name="Schmutz J."/>
            <person name="Rokhsar D."/>
            <person name="Van de Peer Y."/>
            <person name="Moreau H."/>
            <person name="Grigoriev I.V."/>
        </authorList>
    </citation>
    <scope>NUCLEOTIDE SEQUENCE [LARGE SCALE GENOMIC DNA]</scope>
    <source>
        <strain evidence="6 7">CCE9901</strain>
    </source>
</reference>
<dbReference type="RefSeq" id="XP_001416748.1">
    <property type="nucleotide sequence ID" value="XM_001416711.1"/>
</dbReference>
<dbReference type="InterPro" id="IPR046341">
    <property type="entry name" value="SET_dom_sf"/>
</dbReference>
<feature type="domain" description="Rubisco LSMT substrate-binding" evidence="5">
    <location>
        <begin position="326"/>
        <end position="443"/>
    </location>
</feature>
<organism evidence="6 7">
    <name type="scientific">Ostreococcus lucimarinus (strain CCE9901)</name>
    <dbReference type="NCBI Taxonomy" id="436017"/>
    <lineage>
        <taxon>Eukaryota</taxon>
        <taxon>Viridiplantae</taxon>
        <taxon>Chlorophyta</taxon>
        <taxon>Mamiellophyceae</taxon>
        <taxon>Mamiellales</taxon>
        <taxon>Bathycoccaceae</taxon>
        <taxon>Ostreococcus</taxon>
    </lineage>
</organism>
<feature type="region of interest" description="Disordered" evidence="4">
    <location>
        <begin position="1"/>
        <end position="42"/>
    </location>
</feature>
<dbReference type="SUPFAM" id="SSF82199">
    <property type="entry name" value="SET domain"/>
    <property type="match status" value="1"/>
</dbReference>
<dbReference type="AlphaFoldDB" id="A4RUY0"/>
<gene>
    <name evidence="6" type="ORF">OSTLU_30782</name>
</gene>
<keyword evidence="7" id="KW-1185">Reference proteome</keyword>
<evidence type="ECO:0000256" key="2">
    <source>
        <dbReference type="ARBA" id="ARBA00022679"/>
    </source>
</evidence>
<dbReference type="GO" id="GO:0032259">
    <property type="term" value="P:methylation"/>
    <property type="evidence" value="ECO:0007669"/>
    <property type="project" value="UniProtKB-KW"/>
</dbReference>
<feature type="compositionally biased region" description="Low complexity" evidence="4">
    <location>
        <begin position="1"/>
        <end position="16"/>
    </location>
</feature>
<sequence>MATTIASRAVAATTPRARARARTNPRASSTSRRTRAIADANAEATAEDARELAAWLSYDKGVDASGLVFKEGARGEVEVALRGDVDAGARVLAVPQDCAVTSVDVDAHPIVSGLAKGRPELVGLALWLCAERIKGGASDWAPYVKTLAANPDAPLFWTEAEDFALLKGSPIVNDAVERSRSAREEYAAIVEVIKGDPTAFPAEAYEFFTEERFVDALATVCAKATWLPTASCYALVPLLDVITIAGSPVPGVSPPSAKDGIARCAADYDVDSACVVLSAVVKAPANSRVVQLDPLQRNNGELFLNTGRVDQKHPGDYLYMRTEIQPSDRLFSAKKQVLEGMGFTAENQYFPVYEDRMPTQLYSYLRFARVQDPGEMMAVSFEEDKIVSVMNEYEILQLLMGDCRELMSEYDTNEEDELNLLKLSDTMRVREIEAAKLRMSEKKLIGCTMTAVRKRLAPIRGIPTKQGMEDPNQDLLDIFNAIESIPNKPKEMMEDFKKWARGDYEDIPKGGGGCG</sequence>
<dbReference type="InterPro" id="IPR036464">
    <property type="entry name" value="Rubisco_LSMT_subst-bd_sf"/>
</dbReference>
<dbReference type="EMBL" id="CP000583">
    <property type="protein sequence ID" value="ABO95041.1"/>
    <property type="molecule type" value="Genomic_DNA"/>
</dbReference>
<dbReference type="Gramene" id="ABO95041">
    <property type="protein sequence ID" value="ABO95041"/>
    <property type="gene ID" value="OSTLU_30782"/>
</dbReference>
<evidence type="ECO:0000256" key="3">
    <source>
        <dbReference type="ARBA" id="ARBA00022691"/>
    </source>
</evidence>
<dbReference type="OrthoDB" id="341421at2759"/>
<dbReference type="OMA" id="MVPVFDM"/>
<dbReference type="GO" id="GO:0016279">
    <property type="term" value="F:protein-lysine N-methyltransferase activity"/>
    <property type="evidence" value="ECO:0007669"/>
    <property type="project" value="TreeGrafter"/>
</dbReference>
<dbReference type="PANTHER" id="PTHR13271">
    <property type="entry name" value="UNCHARACTERIZED PUTATIVE METHYLTRANSFERASE"/>
    <property type="match status" value="1"/>
</dbReference>
<dbReference type="SUPFAM" id="SSF81822">
    <property type="entry name" value="RuBisCo LSMT C-terminal, substrate-binding domain"/>
    <property type="match status" value="1"/>
</dbReference>